<evidence type="ECO:0000256" key="2">
    <source>
        <dbReference type="ARBA" id="ARBA00009899"/>
    </source>
</evidence>
<accession>A0A6J1RZW4</accession>
<dbReference type="InterPro" id="IPR036282">
    <property type="entry name" value="Glutathione-S-Trfase_C_sf"/>
</dbReference>
<keyword evidence="8" id="KW-1185">Reference proteome</keyword>
<dbReference type="RefSeq" id="XP_026272497.1">
    <property type="nucleotide sequence ID" value="XM_026416712.2"/>
</dbReference>
<proteinExistence type="inferred from homology"/>
<dbReference type="Pfam" id="PF14497">
    <property type="entry name" value="GST_C_3"/>
    <property type="match status" value="1"/>
</dbReference>
<dbReference type="CDD" id="cd03050">
    <property type="entry name" value="GST_N_Theta"/>
    <property type="match status" value="1"/>
</dbReference>
<dbReference type="Gene3D" id="3.40.30.10">
    <property type="entry name" value="Glutaredoxin"/>
    <property type="match status" value="1"/>
</dbReference>
<dbReference type="GO" id="GO:0004364">
    <property type="term" value="F:glutathione transferase activity"/>
    <property type="evidence" value="ECO:0007669"/>
    <property type="project" value="UniProtKB-EC"/>
</dbReference>
<sequence>MVLKYYFDLLSQPSRALKIFLSVNKIPHESCQVALRKGEHKQEPYLSVNRFGRVPAIDDDGFKLSESVAIVRYLSSKYNVPNNWYPKDIKSQAAVDEFLEWHHLDLRLGCAMYFQTRVLKPMLTGKPPSEKSLAMFTERMNTSLDNVENLWLSDGRPYLTGNQISAADVFAACEIEQVAFGGHDPTKGRPKLGVWLERVRKDLSPHYQETHKYLEKLQATMSKL</sequence>
<feature type="domain" description="GST C-terminal" evidence="7">
    <location>
        <begin position="88"/>
        <end position="222"/>
    </location>
</feature>
<dbReference type="InterPro" id="IPR010987">
    <property type="entry name" value="Glutathione-S-Trfase_C-like"/>
</dbReference>
<comment type="catalytic activity">
    <reaction evidence="5">
        <text>RX + glutathione = an S-substituted glutathione + a halide anion + H(+)</text>
        <dbReference type="Rhea" id="RHEA:16437"/>
        <dbReference type="ChEBI" id="CHEBI:15378"/>
        <dbReference type="ChEBI" id="CHEBI:16042"/>
        <dbReference type="ChEBI" id="CHEBI:17792"/>
        <dbReference type="ChEBI" id="CHEBI:57925"/>
        <dbReference type="ChEBI" id="CHEBI:90779"/>
        <dbReference type="EC" id="2.5.1.18"/>
    </reaction>
</comment>
<feature type="domain" description="GST N-terminal" evidence="6">
    <location>
        <begin position="1"/>
        <end position="82"/>
    </location>
</feature>
<dbReference type="SUPFAM" id="SSF52833">
    <property type="entry name" value="Thioredoxin-like"/>
    <property type="match status" value="1"/>
</dbReference>
<dbReference type="GO" id="GO:0005737">
    <property type="term" value="C:cytoplasm"/>
    <property type="evidence" value="ECO:0007669"/>
    <property type="project" value="UniProtKB-SubCell"/>
</dbReference>
<keyword evidence="3" id="KW-0963">Cytoplasm</keyword>
<dbReference type="PANTHER" id="PTHR43917">
    <property type="match status" value="1"/>
</dbReference>
<dbReference type="RefSeq" id="XP_026272495.1">
    <property type="nucleotide sequence ID" value="XM_026416710.2"/>
</dbReference>
<dbReference type="InterPro" id="IPR040077">
    <property type="entry name" value="GST_C_Theta"/>
</dbReference>
<evidence type="ECO:0000313" key="10">
    <source>
        <dbReference type="RefSeq" id="XP_026272497.1"/>
    </source>
</evidence>
<dbReference type="SFLD" id="SFLDS00019">
    <property type="entry name" value="Glutathione_Transferase_(cytos"/>
    <property type="match status" value="1"/>
</dbReference>
<dbReference type="PANTHER" id="PTHR43917:SF8">
    <property type="entry name" value="GH16740P-RELATED"/>
    <property type="match status" value="1"/>
</dbReference>
<evidence type="ECO:0000259" key="6">
    <source>
        <dbReference type="PROSITE" id="PS50404"/>
    </source>
</evidence>
<dbReference type="PROSITE" id="PS50404">
    <property type="entry name" value="GST_NTER"/>
    <property type="match status" value="1"/>
</dbReference>
<dbReference type="InterPro" id="IPR004046">
    <property type="entry name" value="GST_C"/>
</dbReference>
<dbReference type="FunFam" id="3.40.30.10:FF:000176">
    <property type="entry name" value="Glutathione S-transferase theta-1"/>
    <property type="match status" value="1"/>
</dbReference>
<evidence type="ECO:0000313" key="8">
    <source>
        <dbReference type="Proteomes" id="UP000504606"/>
    </source>
</evidence>
<dbReference type="InterPro" id="IPR040079">
    <property type="entry name" value="Glutathione_S-Trfase"/>
</dbReference>
<dbReference type="InterPro" id="IPR040075">
    <property type="entry name" value="GST_N_Theta"/>
</dbReference>
<dbReference type="GeneID" id="113202469"/>
<evidence type="ECO:0000313" key="11">
    <source>
        <dbReference type="RefSeq" id="XP_052129576.1"/>
    </source>
</evidence>
<comment type="subcellular location">
    <subcellularLocation>
        <location evidence="1">Cytoplasm</location>
    </subcellularLocation>
</comment>
<protein>
    <submittedName>
        <fullName evidence="9 10">Glutathione S-transferase theta-1</fullName>
    </submittedName>
</protein>
<dbReference type="SFLD" id="SFLDG00358">
    <property type="entry name" value="Main_(cytGST)"/>
    <property type="match status" value="1"/>
</dbReference>
<comment type="similarity">
    <text evidence="2">Belongs to the GST superfamily. Theta family.</text>
</comment>
<reference evidence="9 10" key="1">
    <citation type="submission" date="2025-04" db="UniProtKB">
        <authorList>
            <consortium name="RefSeq"/>
        </authorList>
    </citation>
    <scope>IDENTIFICATION</scope>
    <source>
        <tissue evidence="9 10">Whole organism</tissue>
    </source>
</reference>
<dbReference type="KEGG" id="foc:113202469"/>
<dbReference type="SUPFAM" id="SSF47616">
    <property type="entry name" value="GST C-terminal domain-like"/>
    <property type="match status" value="1"/>
</dbReference>
<evidence type="ECO:0000256" key="1">
    <source>
        <dbReference type="ARBA" id="ARBA00004496"/>
    </source>
</evidence>
<dbReference type="GO" id="GO:0006749">
    <property type="term" value="P:glutathione metabolic process"/>
    <property type="evidence" value="ECO:0007669"/>
    <property type="project" value="TreeGrafter"/>
</dbReference>
<dbReference type="InterPro" id="IPR051369">
    <property type="entry name" value="GST_Theta"/>
</dbReference>
<dbReference type="SMR" id="A0A6J1RZW4"/>
<evidence type="ECO:0000313" key="9">
    <source>
        <dbReference type="RefSeq" id="XP_026272495.1"/>
    </source>
</evidence>
<name>A0A6J1RZW4_FRAOC</name>
<organism evidence="8 9">
    <name type="scientific">Frankliniella occidentalis</name>
    <name type="common">Western flower thrips</name>
    <name type="synonym">Euthrips occidentalis</name>
    <dbReference type="NCBI Taxonomy" id="133901"/>
    <lineage>
        <taxon>Eukaryota</taxon>
        <taxon>Metazoa</taxon>
        <taxon>Ecdysozoa</taxon>
        <taxon>Arthropoda</taxon>
        <taxon>Hexapoda</taxon>
        <taxon>Insecta</taxon>
        <taxon>Pterygota</taxon>
        <taxon>Neoptera</taxon>
        <taxon>Paraneoptera</taxon>
        <taxon>Thysanoptera</taxon>
        <taxon>Terebrantia</taxon>
        <taxon>Thripoidea</taxon>
        <taxon>Thripidae</taxon>
        <taxon>Frankliniella</taxon>
    </lineage>
</organism>
<dbReference type="InterPro" id="IPR004045">
    <property type="entry name" value="Glutathione_S-Trfase_N"/>
</dbReference>
<dbReference type="Pfam" id="PF02798">
    <property type="entry name" value="GST_N"/>
    <property type="match status" value="1"/>
</dbReference>
<dbReference type="OrthoDB" id="422574at2759"/>
<keyword evidence="4" id="KW-0808">Transferase</keyword>
<dbReference type="CDD" id="cd03183">
    <property type="entry name" value="GST_C_Theta"/>
    <property type="match status" value="1"/>
</dbReference>
<dbReference type="RefSeq" id="XP_052129576.1">
    <property type="nucleotide sequence ID" value="XM_052273616.1"/>
</dbReference>
<dbReference type="PROSITE" id="PS50405">
    <property type="entry name" value="GST_CTER"/>
    <property type="match status" value="1"/>
</dbReference>
<dbReference type="FunFam" id="1.20.1050.10:FF:000039">
    <property type="entry name" value="Glutathione S-transferase theta-1"/>
    <property type="match status" value="1"/>
</dbReference>
<dbReference type="AlphaFoldDB" id="A0A6J1RZW4"/>
<gene>
    <name evidence="9 10 11" type="primary">LOC113202469</name>
</gene>
<evidence type="ECO:0000256" key="5">
    <source>
        <dbReference type="ARBA" id="ARBA00047960"/>
    </source>
</evidence>
<evidence type="ECO:0000256" key="4">
    <source>
        <dbReference type="ARBA" id="ARBA00022679"/>
    </source>
</evidence>
<dbReference type="Proteomes" id="UP000504606">
    <property type="component" value="Unplaced"/>
</dbReference>
<evidence type="ECO:0000256" key="3">
    <source>
        <dbReference type="ARBA" id="ARBA00022490"/>
    </source>
</evidence>
<evidence type="ECO:0000259" key="7">
    <source>
        <dbReference type="PROSITE" id="PS50405"/>
    </source>
</evidence>
<dbReference type="InterPro" id="IPR036249">
    <property type="entry name" value="Thioredoxin-like_sf"/>
</dbReference>
<dbReference type="Gene3D" id="1.20.1050.10">
    <property type="match status" value="1"/>
</dbReference>